<proteinExistence type="predicted"/>
<organism evidence="1 2">
    <name type="scientific">Enterococcus faecium</name>
    <name type="common">Streptococcus faecium</name>
    <dbReference type="NCBI Taxonomy" id="1352"/>
    <lineage>
        <taxon>Bacteria</taxon>
        <taxon>Bacillati</taxon>
        <taxon>Bacillota</taxon>
        <taxon>Bacilli</taxon>
        <taxon>Lactobacillales</taxon>
        <taxon>Enterococcaceae</taxon>
        <taxon>Enterococcus</taxon>
    </lineage>
</organism>
<reference evidence="1 2" key="1">
    <citation type="submission" date="2019-10" db="EMBL/GenBank/DDBJ databases">
        <title>Evolutionary dynamics of vancomycin-resistant Enterococcus faecium during gastrointestinal tract colonization and bloodstream infection in immunocompromised pediatric patients.</title>
        <authorList>
            <person name="Chilambi G.S."/>
            <person name="Nordstrom H.R."/>
            <person name="Evans D.R."/>
            <person name="Ferrolino J."/>
            <person name="Hayden R.T."/>
            <person name="Maron G.M."/>
            <person name="Vo A.N."/>
            <person name="Gilmore M.S."/>
            <person name="Wolf J."/>
            <person name="Rosch J.W."/>
            <person name="Van Tyne D."/>
        </authorList>
    </citation>
    <scope>NUCLEOTIDE SEQUENCE [LARGE SCALE GENOMIC DNA]</scope>
    <source>
        <strain evidence="1 2">VRECG27</strain>
    </source>
</reference>
<dbReference type="Proteomes" id="UP000469871">
    <property type="component" value="Unassembled WGS sequence"/>
</dbReference>
<evidence type="ECO:0000313" key="2">
    <source>
        <dbReference type="Proteomes" id="UP000469871"/>
    </source>
</evidence>
<name>A0A7V7Y326_ENTFC</name>
<gene>
    <name evidence="1" type="ORF">GBM73_01890</name>
</gene>
<evidence type="ECO:0000313" key="1">
    <source>
        <dbReference type="EMBL" id="KAB7576141.1"/>
    </source>
</evidence>
<sequence>MKDQKTNNKTGERSACSWAFTGAGLLHSGIYTAAALGLSLTGVGAAVIPFAVGTAYGIAGAAIC</sequence>
<dbReference type="RefSeq" id="WP_002353547.1">
    <property type="nucleotide sequence ID" value="NZ_CP012447.1"/>
</dbReference>
<accession>A0A7V7Y326</accession>
<dbReference type="AlphaFoldDB" id="A0A7V7Y326"/>
<comment type="caution">
    <text evidence="1">The sequence shown here is derived from an EMBL/GenBank/DDBJ whole genome shotgun (WGS) entry which is preliminary data.</text>
</comment>
<dbReference type="EMBL" id="WEFP01000001">
    <property type="protein sequence ID" value="KAB7576141.1"/>
    <property type="molecule type" value="Genomic_DNA"/>
</dbReference>
<protein>
    <submittedName>
        <fullName evidence="1">Uncharacterized protein</fullName>
    </submittedName>
</protein>